<accession>A0A935Q4T4</accession>
<dbReference type="EMBL" id="JADJMH010000038">
    <property type="protein sequence ID" value="MBK7677596.1"/>
    <property type="molecule type" value="Genomic_DNA"/>
</dbReference>
<dbReference type="InterPro" id="IPR050339">
    <property type="entry name" value="CC_SR_Kinase"/>
</dbReference>
<sequence>MFVDILFHKKRFRLPERIAGENGNLYTVQDQIASGGNAVVCECADESDGAEYAVKFLTNSSGDSRAERFEIERKLMEDLSTVRHSHLIGYVTSGCVKASFFDSKRNENKTTLPFVIMERANCSLREFVKNERTPIEFEIYAAQFRGLVSALALLHQQAIHRDIKPDNILVVGERWVISDFGLCSLLDGCGGQDLTPGWQVPGPRFWMSPEGNNKAVGLPEEITCASDVFQLAAVFWWVVNRRHPSGILAREDWIGAESLYEPVSRGLQHSLGRRYSTADEFRLAVVHAIGY</sequence>
<dbReference type="SMART" id="SM00220">
    <property type="entry name" value="S_TKc"/>
    <property type="match status" value="1"/>
</dbReference>
<dbReference type="Proteomes" id="UP000697998">
    <property type="component" value="Unassembled WGS sequence"/>
</dbReference>
<evidence type="ECO:0000256" key="2">
    <source>
        <dbReference type="ARBA" id="ARBA00022741"/>
    </source>
</evidence>
<protein>
    <submittedName>
        <fullName evidence="6">Protein kinase</fullName>
    </submittedName>
</protein>
<evidence type="ECO:0000256" key="4">
    <source>
        <dbReference type="ARBA" id="ARBA00022840"/>
    </source>
</evidence>
<feature type="domain" description="Protein kinase" evidence="5">
    <location>
        <begin position="26"/>
        <end position="291"/>
    </location>
</feature>
<keyword evidence="1" id="KW-0808">Transferase</keyword>
<keyword evidence="3 6" id="KW-0418">Kinase</keyword>
<evidence type="ECO:0000313" key="6">
    <source>
        <dbReference type="EMBL" id="MBK7677596.1"/>
    </source>
</evidence>
<dbReference type="PROSITE" id="PS50011">
    <property type="entry name" value="PROTEIN_KINASE_DOM"/>
    <property type="match status" value="1"/>
</dbReference>
<dbReference type="Gene3D" id="1.10.510.10">
    <property type="entry name" value="Transferase(Phosphotransferase) domain 1"/>
    <property type="match status" value="1"/>
</dbReference>
<proteinExistence type="predicted"/>
<evidence type="ECO:0000259" key="5">
    <source>
        <dbReference type="PROSITE" id="PS50011"/>
    </source>
</evidence>
<name>A0A935Q4T4_9PROT</name>
<keyword evidence="2" id="KW-0547">Nucleotide-binding</keyword>
<dbReference type="SUPFAM" id="SSF56112">
    <property type="entry name" value="Protein kinase-like (PK-like)"/>
    <property type="match status" value="1"/>
</dbReference>
<dbReference type="PANTHER" id="PTHR11042:SF190">
    <property type="entry name" value="MITOSIS INHIBITOR PROTEIN KINASE MIK1"/>
    <property type="match status" value="1"/>
</dbReference>
<reference evidence="6 7" key="1">
    <citation type="submission" date="2020-10" db="EMBL/GenBank/DDBJ databases">
        <title>Connecting structure to function with the recovery of over 1000 high-quality activated sludge metagenome-assembled genomes encoding full-length rRNA genes using long-read sequencing.</title>
        <authorList>
            <person name="Singleton C.M."/>
            <person name="Petriglieri F."/>
            <person name="Kristensen J.M."/>
            <person name="Kirkegaard R.H."/>
            <person name="Michaelsen T.Y."/>
            <person name="Andersen M.H."/>
            <person name="Karst S.M."/>
            <person name="Dueholm M.S."/>
            <person name="Nielsen P.H."/>
            <person name="Albertsen M."/>
        </authorList>
    </citation>
    <scope>NUCLEOTIDE SEQUENCE [LARGE SCALE GENOMIC DNA]</scope>
    <source>
        <strain evidence="6">EsbW_18-Q3-R4-48_BATAC.285</strain>
    </source>
</reference>
<gene>
    <name evidence="6" type="ORF">IPJ27_24205</name>
</gene>
<evidence type="ECO:0000256" key="1">
    <source>
        <dbReference type="ARBA" id="ARBA00022679"/>
    </source>
</evidence>
<organism evidence="6 7">
    <name type="scientific">Candidatus Accumulibacter proximus</name>
    <dbReference type="NCBI Taxonomy" id="2954385"/>
    <lineage>
        <taxon>Bacteria</taxon>
        <taxon>Pseudomonadati</taxon>
        <taxon>Pseudomonadota</taxon>
        <taxon>Betaproteobacteria</taxon>
        <taxon>Candidatus Accumulibacter</taxon>
    </lineage>
</organism>
<dbReference type="Pfam" id="PF00069">
    <property type="entry name" value="Pkinase"/>
    <property type="match status" value="1"/>
</dbReference>
<dbReference type="GO" id="GO:0005737">
    <property type="term" value="C:cytoplasm"/>
    <property type="evidence" value="ECO:0007669"/>
    <property type="project" value="TreeGrafter"/>
</dbReference>
<dbReference type="InterPro" id="IPR000719">
    <property type="entry name" value="Prot_kinase_dom"/>
</dbReference>
<dbReference type="AlphaFoldDB" id="A0A935Q4T4"/>
<dbReference type="GO" id="GO:0005524">
    <property type="term" value="F:ATP binding"/>
    <property type="evidence" value="ECO:0007669"/>
    <property type="project" value="UniProtKB-KW"/>
</dbReference>
<dbReference type="GO" id="GO:0004672">
    <property type="term" value="F:protein kinase activity"/>
    <property type="evidence" value="ECO:0007669"/>
    <property type="project" value="InterPro"/>
</dbReference>
<comment type="caution">
    <text evidence="6">The sequence shown here is derived from an EMBL/GenBank/DDBJ whole genome shotgun (WGS) entry which is preliminary data.</text>
</comment>
<evidence type="ECO:0000256" key="3">
    <source>
        <dbReference type="ARBA" id="ARBA00022777"/>
    </source>
</evidence>
<evidence type="ECO:0000313" key="7">
    <source>
        <dbReference type="Proteomes" id="UP000697998"/>
    </source>
</evidence>
<dbReference type="PANTHER" id="PTHR11042">
    <property type="entry name" value="EUKARYOTIC TRANSLATION INITIATION FACTOR 2-ALPHA KINASE EIF2-ALPHA KINASE -RELATED"/>
    <property type="match status" value="1"/>
</dbReference>
<dbReference type="InterPro" id="IPR011009">
    <property type="entry name" value="Kinase-like_dom_sf"/>
</dbReference>
<keyword evidence="4" id="KW-0067">ATP-binding</keyword>